<sequence length="304" mass="32615">MRPPLTRREGTDARQHALARGSVEIARCSSVLHEHDLVCDGSGRRIVRDHDDGLSELIHARPQEAQESAARFAVERTCRLVRDDEIGAGEERAGNGDALPLTARELGRKVAEPVGDAESVDELGTPRTVGSSARERCGEIDVLTGGEVGEEVTVLEDESDPVSSRRRERRVVEPAEIGVSEQDLPGRRLVESGQTVQERRLAGAGRAHDRREPSGGKVDAEAVQSADSVLARAILAHDVQSAGGELRRGVCGDGTWVIGKRMHEHHARAAALLAASTAGTVRAGPARPFGRSLEHREFGRSGDS</sequence>
<keyword evidence="3" id="KW-1185">Reference proteome</keyword>
<dbReference type="EMBL" id="BMHO01000001">
    <property type="protein sequence ID" value="GGD42794.1"/>
    <property type="molecule type" value="Genomic_DNA"/>
</dbReference>
<feature type="compositionally biased region" description="Basic and acidic residues" evidence="1">
    <location>
        <begin position="292"/>
        <end position="304"/>
    </location>
</feature>
<comment type="caution">
    <text evidence="2">The sequence shown here is derived from an EMBL/GenBank/DDBJ whole genome shotgun (WGS) entry which is preliminary data.</text>
</comment>
<feature type="region of interest" description="Disordered" evidence="1">
    <location>
        <begin position="192"/>
        <end position="219"/>
    </location>
</feature>
<dbReference type="AntiFam" id="ANF00095">
    <property type="entry name" value="Shadow ORF (opposite ABC transporters)"/>
</dbReference>
<feature type="region of interest" description="Disordered" evidence="1">
    <location>
        <begin position="113"/>
        <end position="133"/>
    </location>
</feature>
<evidence type="ECO:0000313" key="3">
    <source>
        <dbReference type="Proteomes" id="UP000633205"/>
    </source>
</evidence>
<name>A0A916YEY0_9MICO</name>
<feature type="compositionally biased region" description="Basic and acidic residues" evidence="1">
    <location>
        <begin position="197"/>
        <end position="219"/>
    </location>
</feature>
<proteinExistence type="predicted"/>
<dbReference type="AlphaFoldDB" id="A0A916YEY0"/>
<reference evidence="2" key="2">
    <citation type="submission" date="2020-09" db="EMBL/GenBank/DDBJ databases">
        <authorList>
            <person name="Sun Q."/>
            <person name="Zhou Y."/>
        </authorList>
    </citation>
    <scope>NUCLEOTIDE SEQUENCE</scope>
    <source>
        <strain evidence="2">CGMCC 1.15152</strain>
    </source>
</reference>
<accession>A0A916YEY0</accession>
<reference evidence="2" key="1">
    <citation type="journal article" date="2014" name="Int. J. Syst. Evol. Microbiol.">
        <title>Complete genome sequence of Corynebacterium casei LMG S-19264T (=DSM 44701T), isolated from a smear-ripened cheese.</title>
        <authorList>
            <consortium name="US DOE Joint Genome Institute (JGI-PGF)"/>
            <person name="Walter F."/>
            <person name="Albersmeier A."/>
            <person name="Kalinowski J."/>
            <person name="Ruckert C."/>
        </authorList>
    </citation>
    <scope>NUCLEOTIDE SEQUENCE</scope>
    <source>
        <strain evidence="2">CGMCC 1.15152</strain>
    </source>
</reference>
<dbReference type="Proteomes" id="UP000633205">
    <property type="component" value="Unassembled WGS sequence"/>
</dbReference>
<feature type="region of interest" description="Disordered" evidence="1">
    <location>
        <begin position="281"/>
        <end position="304"/>
    </location>
</feature>
<evidence type="ECO:0000256" key="1">
    <source>
        <dbReference type="SAM" id="MobiDB-lite"/>
    </source>
</evidence>
<dbReference type="AntiFam" id="ANF00142">
    <property type="entry name" value="Shadow ORF (opposite yadG)"/>
</dbReference>
<protein>
    <submittedName>
        <fullName evidence="2">Uncharacterized protein</fullName>
    </submittedName>
</protein>
<organism evidence="2 3">
    <name type="scientific">Microbacterium faecale</name>
    <dbReference type="NCBI Taxonomy" id="1804630"/>
    <lineage>
        <taxon>Bacteria</taxon>
        <taxon>Bacillati</taxon>
        <taxon>Actinomycetota</taxon>
        <taxon>Actinomycetes</taxon>
        <taxon>Micrococcales</taxon>
        <taxon>Microbacteriaceae</taxon>
        <taxon>Microbacterium</taxon>
    </lineage>
</organism>
<evidence type="ECO:0000313" key="2">
    <source>
        <dbReference type="EMBL" id="GGD42794.1"/>
    </source>
</evidence>
<gene>
    <name evidence="2" type="ORF">GCM10010915_24860</name>
</gene>